<dbReference type="InterPro" id="IPR043966">
    <property type="entry name" value="CBP110"/>
</dbReference>
<reference evidence="3" key="1">
    <citation type="submission" date="2011-07" db="EMBL/GenBank/DDBJ databases">
        <title>Divergent evolution of antigenic variation in African trypanosomes.</title>
        <authorList>
            <person name="Jackson A.P."/>
            <person name="Berry A."/>
            <person name="Allison H.C."/>
            <person name="Burton P."/>
            <person name="Anderson J."/>
            <person name="Aslett M."/>
            <person name="Brown R."/>
            <person name="Corton N."/>
            <person name="Harris D."/>
            <person name="Hauser H."/>
            <person name="Gamble J."/>
            <person name="Gilderthorp R."/>
            <person name="McQuillan J."/>
            <person name="Quail M.A."/>
            <person name="Sanders M."/>
            <person name="Van Tonder A."/>
            <person name="Ginger M.L."/>
            <person name="Donelson J.E."/>
            <person name="Field M.C."/>
            <person name="Barry J.D."/>
            <person name="Berriman M."/>
            <person name="Hertz-Fowler C."/>
        </authorList>
    </citation>
    <scope>NUCLEOTIDE SEQUENCE [LARGE SCALE GENOMIC DNA]</scope>
    <source>
        <strain evidence="3">IL3000</strain>
    </source>
</reference>
<organism evidence="2 3">
    <name type="scientific">Trypanosoma congolense (strain IL3000)</name>
    <dbReference type="NCBI Taxonomy" id="1068625"/>
    <lineage>
        <taxon>Eukaryota</taxon>
        <taxon>Discoba</taxon>
        <taxon>Euglenozoa</taxon>
        <taxon>Kinetoplastea</taxon>
        <taxon>Metakinetoplastina</taxon>
        <taxon>Trypanosomatida</taxon>
        <taxon>Trypanosomatidae</taxon>
        <taxon>Trypanosoma</taxon>
        <taxon>Nannomonas</taxon>
    </lineage>
</organism>
<evidence type="ECO:0000313" key="2">
    <source>
        <dbReference type="EMBL" id="CCD16525.1"/>
    </source>
</evidence>
<feature type="region of interest" description="Disordered" evidence="1">
    <location>
        <begin position="1"/>
        <end position="22"/>
    </location>
</feature>
<name>F9WGT7_TRYCI</name>
<accession>F9WGT7</accession>
<evidence type="ECO:0000256" key="1">
    <source>
        <dbReference type="SAM" id="MobiDB-lite"/>
    </source>
</evidence>
<keyword evidence="3" id="KW-1185">Reference proteome</keyword>
<dbReference type="OMA" id="AVAYQFG"/>
<reference evidence="2 3" key="2">
    <citation type="journal article" date="2012" name="Proc. Natl. Acad. Sci. U.S.A.">
        <title>Antigenic diversity is generated by distinct evolutionary mechanisms in African trypanosome species.</title>
        <authorList>
            <person name="Jackson A.P."/>
            <person name="Berry A."/>
            <person name="Aslett M."/>
            <person name="Allison H.C."/>
            <person name="Burton P."/>
            <person name="Vavrova-Anderson J."/>
            <person name="Brown R."/>
            <person name="Browne H."/>
            <person name="Corton N."/>
            <person name="Hauser H."/>
            <person name="Gamble J."/>
            <person name="Gilderthorp R."/>
            <person name="Marcello L."/>
            <person name="McQuillan J."/>
            <person name="Otto T.D."/>
            <person name="Quail M.A."/>
            <person name="Sanders M.J."/>
            <person name="van Tonder A."/>
            <person name="Ginger M.L."/>
            <person name="Field M.C."/>
            <person name="Barry J.D."/>
            <person name="Hertz-Fowler C."/>
            <person name="Berriman M."/>
        </authorList>
    </citation>
    <scope>NUCLEOTIDE SEQUENCE [LARGE SCALE GENOMIC DNA]</scope>
    <source>
        <strain evidence="2 3">IL3000</strain>
    </source>
</reference>
<dbReference type="GO" id="GO:0005846">
    <property type="term" value="C:nuclear cap binding complex"/>
    <property type="evidence" value="ECO:0007669"/>
    <property type="project" value="InterPro"/>
</dbReference>
<feature type="compositionally biased region" description="Basic and acidic residues" evidence="1">
    <location>
        <begin position="8"/>
        <end position="20"/>
    </location>
</feature>
<protein>
    <submittedName>
        <fullName evidence="2">WGS project CAEQ00000000 data, annotated contig 548</fullName>
    </submittedName>
</protein>
<dbReference type="Pfam" id="PF19042">
    <property type="entry name" value="CBP110"/>
    <property type="match status" value="1"/>
</dbReference>
<feature type="region of interest" description="Disordered" evidence="1">
    <location>
        <begin position="485"/>
        <end position="508"/>
    </location>
</feature>
<evidence type="ECO:0000313" key="3">
    <source>
        <dbReference type="Proteomes" id="UP000000702"/>
    </source>
</evidence>
<dbReference type="VEuPathDB" id="TriTrypDB:TcIL3000_0_14410"/>
<dbReference type="Proteomes" id="UP000000702">
    <property type="component" value="Unassembled WGS sequence"/>
</dbReference>
<dbReference type="EMBL" id="CAEQ01002324">
    <property type="protein sequence ID" value="CCD16525.1"/>
    <property type="molecule type" value="Genomic_DNA"/>
</dbReference>
<gene>
    <name evidence="2" type="ORF">TCIL3000_0_14410</name>
</gene>
<comment type="caution">
    <text evidence="2">The sequence shown here is derived from an EMBL/GenBank/DDBJ whole genome shotgun (WGS) entry which is preliminary data.</text>
</comment>
<feature type="compositionally biased region" description="Polar residues" evidence="1">
    <location>
        <begin position="497"/>
        <end position="508"/>
    </location>
</feature>
<sequence length="999" mass="109697">MEDSDNISTDKSKAAEKHGEPLVSSPLQACGISKAEGLGALPTLEQWIRFHYLHAWIPPFFLHTSRDAGDAAERRKNGENTGSKCGKLSLRGLMECYKFPIVPSVVPLWEGNHQSHGDVAQEVRALLDGGAVNRQDFYSQLPRVVESTVGRVLRSSAVHQYVSSRLASCNDSPHEALYRLVRQTLEIVHGRSGVGKLGAEATGRGEAVLRIALETMLSPDNRTSESAGYHVLFDMERAVNGSSNVEANVARLFTALAVEVFGRVKSVCAALLLAHINQINAAEHASARSYGVVAGVMEYAMAYRHCRDDSTGRCPITSAALLLHHMVELQQRMEEDGGGTTVVVPASLLATTVVACTQELLFATIAGGAAEQQQQQVKHGEMVVRPTVARGLALHEVDALLQVFLPVLLQQVGFEWPWSESLRRARALDRSQQQQAVPASVVRLDSQAVFGELLTALSRRTYGLRLRAILPQSFDTIMDSLFPPNTRDVVNEEDGAGSSTVSRRQANGSSPRFLMPSYYRVAGESLIEHFERCGLSGTTADEAERVLKRTTDVQPMIVQLLALGDGARENTHDCDRLGTNPLRTVRLSEAEKKRLLLRYRCEVLLASIVVYTQLKTVSVVQQLTRQLAPLFEKLLLPLLNGRTLGRCPVLTQSEESSFDDVADSSIDFTPEFKVLMDEIRYEFYPLEWVPDAVNAHIHRQSGAQRLGSGARHDEECGAPCVGHYSVFAAVAYQFGLRLEGSPRGLSGGDGSGWTTRAKAYRFFTLMMLNNLADAITSSCDLEGAMALRATRRVGGNRNDPGVNSTSCANQQPFLLQRGSASFHSVVGARDTVLTLAQCLLPPSLSSQPTVEGDRCVSSEWMRRVVEWTQSMRTKYVTRQEQAFTRSPDTAAPLSLCLLFNSFTFDSVPLARELIRSVWRRLLEKTHVVAALSVEGNGGFAAERLLKQHLYSFTAALSAIGLLPPTTREGCDVLSSEKLLWASPLFSDELRRCGRYEVGM</sequence>
<proteinExistence type="predicted"/>
<dbReference type="AlphaFoldDB" id="F9WGT7"/>